<evidence type="ECO:0000313" key="1">
    <source>
        <dbReference type="EMBL" id="CAG9954282.1"/>
    </source>
</evidence>
<reference evidence="1" key="2">
    <citation type="submission" date="2021-10" db="EMBL/GenBank/DDBJ databases">
        <authorList>
            <person name="Piombo E."/>
        </authorList>
    </citation>
    <scope>NUCLEOTIDE SEQUENCE</scope>
</reference>
<organism evidence="1 2">
    <name type="scientific">Clonostachys rosea f. rosea IK726</name>
    <dbReference type="NCBI Taxonomy" id="1349383"/>
    <lineage>
        <taxon>Eukaryota</taxon>
        <taxon>Fungi</taxon>
        <taxon>Dikarya</taxon>
        <taxon>Ascomycota</taxon>
        <taxon>Pezizomycotina</taxon>
        <taxon>Sordariomycetes</taxon>
        <taxon>Hypocreomycetidae</taxon>
        <taxon>Hypocreales</taxon>
        <taxon>Bionectriaceae</taxon>
        <taxon>Clonostachys</taxon>
    </lineage>
</organism>
<proteinExistence type="predicted"/>
<comment type="caution">
    <text evidence="1">The sequence shown here is derived from an EMBL/GenBank/DDBJ whole genome shotgun (WGS) entry which is preliminary data.</text>
</comment>
<dbReference type="Proteomes" id="UP000836387">
    <property type="component" value="Unassembled WGS sequence"/>
</dbReference>
<accession>A0ACA9ULH7</accession>
<protein>
    <submittedName>
        <fullName evidence="1">Uncharacterized protein</fullName>
    </submittedName>
</protein>
<gene>
    <name evidence="1" type="ORF">CRV2_00014876</name>
</gene>
<sequence length="443" mass="47641">MATKHALKTTFDVGRVLRPIFTGGSVSIDNDARILATTISEDVILTEPGSGKHLGSIEGTSNPKWISSHRLLSLAIHEDLSLKRSDDGNTIEPILLRTLKPHSTPVVVLAVDRTSTLLATGGTDGTIKVAARAADAGRSKGKRGSKGAAEEEEDEAESTTSFRLASGSQDGQVKIWDLNKRSCVATLNSHVSDVQGLDYSPAQNAIVTASRDKTLVWWDTKSWKIRKVVPSLELLEAAGFSDDGQLTWSAGANGSLRVWETDTGREVTPKQPAKSEEELSPKKTETGSLAVPEPLRRISGTHDEIIDLAYLLPDNSLMALATNSEDIRIVSVSEAASAKEGQEWEPQTTPHFGQDIGLLKGHEEIVITLDVDWSGHWVATGAKDNTRALAHRPGTIIHMLGYISGHAESLGAVALPKRRQTSAPPPTVKIGPSIMNPRPQEKP</sequence>
<reference evidence="1" key="1">
    <citation type="submission" date="2020-04" db="EMBL/GenBank/DDBJ databases">
        <authorList>
            <person name="Broberg M."/>
        </authorList>
    </citation>
    <scope>NUCLEOTIDE SEQUENCE</scope>
</reference>
<evidence type="ECO:0000313" key="2">
    <source>
        <dbReference type="Proteomes" id="UP000836387"/>
    </source>
</evidence>
<keyword evidence="2" id="KW-1185">Reference proteome</keyword>
<dbReference type="EMBL" id="CADEHS020000564">
    <property type="protein sequence ID" value="CAG9954282.1"/>
    <property type="molecule type" value="Genomic_DNA"/>
</dbReference>
<name>A0ACA9ULH7_BIOOC</name>